<accession>A0A2N0YY03</accession>
<keyword evidence="5 7" id="KW-0238">DNA-binding</keyword>
<dbReference type="GO" id="GO:0005737">
    <property type="term" value="C:cytoplasm"/>
    <property type="evidence" value="ECO:0007669"/>
    <property type="project" value="UniProtKB-UniRule"/>
</dbReference>
<dbReference type="FunFam" id="3.40.1550.20:FF:000002">
    <property type="entry name" value="Transcriptional regulator MraZ"/>
    <property type="match status" value="1"/>
</dbReference>
<dbReference type="InterPro" id="IPR038619">
    <property type="entry name" value="MraZ_sf"/>
</dbReference>
<name>A0A2N0YY03_9BACI</name>
<dbReference type="Pfam" id="PF02381">
    <property type="entry name" value="MraZ"/>
    <property type="match status" value="2"/>
</dbReference>
<dbReference type="SUPFAM" id="SSF89447">
    <property type="entry name" value="AbrB/MazE/MraZ-like"/>
    <property type="match status" value="1"/>
</dbReference>
<evidence type="ECO:0000256" key="5">
    <source>
        <dbReference type="ARBA" id="ARBA00023125"/>
    </source>
</evidence>
<evidence type="ECO:0000256" key="4">
    <source>
        <dbReference type="ARBA" id="ARBA00023015"/>
    </source>
</evidence>
<dbReference type="InterPro" id="IPR035642">
    <property type="entry name" value="MraZ_N"/>
</dbReference>
<comment type="subcellular location">
    <subcellularLocation>
        <location evidence="7">Cytoplasm</location>
        <location evidence="7">Nucleoid</location>
    </subcellularLocation>
</comment>
<dbReference type="GO" id="GO:0000976">
    <property type="term" value="F:transcription cis-regulatory region binding"/>
    <property type="evidence" value="ECO:0007669"/>
    <property type="project" value="TreeGrafter"/>
</dbReference>
<dbReference type="PROSITE" id="PS51740">
    <property type="entry name" value="SPOVT_ABRB"/>
    <property type="match status" value="2"/>
</dbReference>
<keyword evidence="10" id="KW-1185">Reference proteome</keyword>
<evidence type="ECO:0000256" key="2">
    <source>
        <dbReference type="ARBA" id="ARBA00022490"/>
    </source>
</evidence>
<feature type="domain" description="SpoVT-AbrB" evidence="8">
    <location>
        <begin position="76"/>
        <end position="119"/>
    </location>
</feature>
<protein>
    <recommendedName>
        <fullName evidence="1 7">Transcriptional regulator MraZ</fullName>
    </recommendedName>
</protein>
<dbReference type="InterPro" id="IPR035644">
    <property type="entry name" value="MraZ_C"/>
</dbReference>
<evidence type="ECO:0000256" key="6">
    <source>
        <dbReference type="ARBA" id="ARBA00023163"/>
    </source>
</evidence>
<dbReference type="InterPro" id="IPR020603">
    <property type="entry name" value="MraZ_dom"/>
</dbReference>
<dbReference type="OrthoDB" id="9807753at2"/>
<dbReference type="HAMAP" id="MF_01008">
    <property type="entry name" value="MraZ"/>
    <property type="match status" value="1"/>
</dbReference>
<dbReference type="CDD" id="cd16321">
    <property type="entry name" value="MraZ_C"/>
    <property type="match status" value="1"/>
</dbReference>
<comment type="subunit">
    <text evidence="7">Forms oligomers.</text>
</comment>
<dbReference type="GO" id="GO:2000143">
    <property type="term" value="P:negative regulation of DNA-templated transcription initiation"/>
    <property type="evidence" value="ECO:0007669"/>
    <property type="project" value="TreeGrafter"/>
</dbReference>
<dbReference type="NCBIfam" id="TIGR00242">
    <property type="entry name" value="division/cell wall cluster transcriptional repressor MraZ"/>
    <property type="match status" value="1"/>
</dbReference>
<dbReference type="PANTHER" id="PTHR34701:SF1">
    <property type="entry name" value="TRANSCRIPTIONAL REGULATOR MRAZ"/>
    <property type="match status" value="1"/>
</dbReference>
<dbReference type="Proteomes" id="UP000233375">
    <property type="component" value="Unassembled WGS sequence"/>
</dbReference>
<evidence type="ECO:0000256" key="3">
    <source>
        <dbReference type="ARBA" id="ARBA00022737"/>
    </source>
</evidence>
<dbReference type="PANTHER" id="PTHR34701">
    <property type="entry name" value="TRANSCRIPTIONAL REGULATOR MRAZ"/>
    <property type="match status" value="1"/>
</dbReference>
<keyword evidence="3" id="KW-0677">Repeat</keyword>
<sequence>MFMGEYHHNVDAKGRLIVPAKFRSLLGDIFILTRGLDQCLFGYPLSEWKVIEEKLKALPLAKKDARAFTRFFFSGAAECELDKQGRIHIAAPLIQYAKLEKECVVLGVSNRIEIWNKSLWEDYFSESEDSFAKIAENMIGFDF</sequence>
<dbReference type="GO" id="GO:0009295">
    <property type="term" value="C:nucleoid"/>
    <property type="evidence" value="ECO:0007669"/>
    <property type="project" value="UniProtKB-SubCell"/>
</dbReference>
<proteinExistence type="inferred from homology"/>
<evidence type="ECO:0000256" key="7">
    <source>
        <dbReference type="HAMAP-Rule" id="MF_01008"/>
    </source>
</evidence>
<feature type="domain" description="SpoVT-AbrB" evidence="8">
    <location>
        <begin position="5"/>
        <end position="47"/>
    </location>
</feature>
<dbReference type="Gene3D" id="3.40.1550.20">
    <property type="entry name" value="Transcriptional regulator MraZ domain"/>
    <property type="match status" value="1"/>
</dbReference>
<dbReference type="InterPro" id="IPR007159">
    <property type="entry name" value="SpoVT-AbrB_dom"/>
</dbReference>
<dbReference type="RefSeq" id="WP_101178688.1">
    <property type="nucleotide sequence ID" value="NZ_PISE01000046.1"/>
</dbReference>
<keyword evidence="9" id="KW-0131">Cell cycle</keyword>
<dbReference type="InterPro" id="IPR003444">
    <property type="entry name" value="MraZ"/>
</dbReference>
<dbReference type="CDD" id="cd16320">
    <property type="entry name" value="MraZ_N"/>
    <property type="match status" value="1"/>
</dbReference>
<comment type="caution">
    <text evidence="9">The sequence shown here is derived from an EMBL/GenBank/DDBJ whole genome shotgun (WGS) entry which is preliminary data.</text>
</comment>
<keyword evidence="9" id="KW-0132">Cell division</keyword>
<reference evidence="9 10" key="1">
    <citation type="journal article" date="2003" name="Int. J. Syst. Evol. Microbiol.">
        <title>Bacillus nealsonii sp. nov., isolated from a spacecraft-assembly facility, whose spores are gamma-radiation resistant.</title>
        <authorList>
            <person name="Venkateswaran K."/>
            <person name="Kempf M."/>
            <person name="Chen F."/>
            <person name="Satomi M."/>
            <person name="Nicholson W."/>
            <person name="Kern R."/>
        </authorList>
    </citation>
    <scope>NUCLEOTIDE SEQUENCE [LARGE SCALE GENOMIC DNA]</scope>
    <source>
        <strain evidence="9 10">FO-92</strain>
    </source>
</reference>
<dbReference type="EMBL" id="PISE01000046">
    <property type="protein sequence ID" value="PKG22136.1"/>
    <property type="molecule type" value="Genomic_DNA"/>
</dbReference>
<keyword evidence="2 7" id="KW-0963">Cytoplasm</keyword>
<keyword evidence="4 7" id="KW-0805">Transcription regulation</keyword>
<evidence type="ECO:0000313" key="10">
    <source>
        <dbReference type="Proteomes" id="UP000233375"/>
    </source>
</evidence>
<dbReference type="InterPro" id="IPR037914">
    <property type="entry name" value="SpoVT-AbrB_sf"/>
</dbReference>
<comment type="similarity">
    <text evidence="7">Belongs to the MraZ family.</text>
</comment>
<dbReference type="AlphaFoldDB" id="A0A2N0YY03"/>
<gene>
    <name evidence="7" type="primary">mraZ</name>
    <name evidence="9" type="ORF">CWS01_18505</name>
</gene>
<dbReference type="GO" id="GO:0003700">
    <property type="term" value="F:DNA-binding transcription factor activity"/>
    <property type="evidence" value="ECO:0007669"/>
    <property type="project" value="UniProtKB-UniRule"/>
</dbReference>
<evidence type="ECO:0000256" key="1">
    <source>
        <dbReference type="ARBA" id="ARBA00013860"/>
    </source>
</evidence>
<evidence type="ECO:0000313" key="9">
    <source>
        <dbReference type="EMBL" id="PKG22136.1"/>
    </source>
</evidence>
<keyword evidence="6 7" id="KW-0804">Transcription</keyword>
<organism evidence="9 10">
    <name type="scientific">Niallia nealsonii</name>
    <dbReference type="NCBI Taxonomy" id="115979"/>
    <lineage>
        <taxon>Bacteria</taxon>
        <taxon>Bacillati</taxon>
        <taxon>Bacillota</taxon>
        <taxon>Bacilli</taxon>
        <taxon>Bacillales</taxon>
        <taxon>Bacillaceae</taxon>
        <taxon>Niallia</taxon>
    </lineage>
</organism>
<dbReference type="GO" id="GO:0051301">
    <property type="term" value="P:cell division"/>
    <property type="evidence" value="ECO:0007669"/>
    <property type="project" value="UniProtKB-KW"/>
</dbReference>
<evidence type="ECO:0000259" key="8">
    <source>
        <dbReference type="PROSITE" id="PS51740"/>
    </source>
</evidence>